<feature type="domain" description="Lantibiotic dehydratase N-terminal" evidence="1">
    <location>
        <begin position="34"/>
        <end position="689"/>
    </location>
</feature>
<reference evidence="4" key="1">
    <citation type="submission" date="2016-10" db="EMBL/GenBank/DDBJ databases">
        <authorList>
            <person name="Varghese N."/>
            <person name="Submissions S."/>
        </authorList>
    </citation>
    <scope>NUCLEOTIDE SEQUENCE [LARGE SCALE GENOMIC DNA]</scope>
    <source>
        <strain evidence="4">DSM 15310</strain>
    </source>
</reference>
<keyword evidence="4" id="KW-1185">Reference proteome</keyword>
<dbReference type="InterPro" id="IPR023809">
    <property type="entry name" value="Thiopep_bacteriocin_synth_dom"/>
</dbReference>
<dbReference type="OrthoDB" id="1273722at2"/>
<dbReference type="Pfam" id="PF14028">
    <property type="entry name" value="Lant_dehydr_C"/>
    <property type="match status" value="1"/>
</dbReference>
<dbReference type="Proteomes" id="UP000198697">
    <property type="component" value="Unassembled WGS sequence"/>
</dbReference>
<dbReference type="STRING" id="82805.SAMN04487998_3418"/>
<organism evidence="3 4">
    <name type="scientific">Hymenobacter actinosclerus</name>
    <dbReference type="NCBI Taxonomy" id="82805"/>
    <lineage>
        <taxon>Bacteria</taxon>
        <taxon>Pseudomonadati</taxon>
        <taxon>Bacteroidota</taxon>
        <taxon>Cytophagia</taxon>
        <taxon>Cytophagales</taxon>
        <taxon>Hymenobacteraceae</taxon>
        <taxon>Hymenobacter</taxon>
    </lineage>
</organism>
<dbReference type="InterPro" id="IPR006827">
    <property type="entry name" value="Lant_deHydtase_N"/>
</dbReference>
<dbReference type="EMBL" id="FOHS01000005">
    <property type="protein sequence ID" value="SET98879.1"/>
    <property type="molecule type" value="Genomic_DNA"/>
</dbReference>
<feature type="domain" description="Thiopeptide-type bacteriocin biosynthesis" evidence="2">
    <location>
        <begin position="758"/>
        <end position="1030"/>
    </location>
</feature>
<dbReference type="RefSeq" id="WP_092773809.1">
    <property type="nucleotide sequence ID" value="NZ_FOHS01000005.1"/>
</dbReference>
<gene>
    <name evidence="3" type="ORF">SAMN04487998_3418</name>
</gene>
<proteinExistence type="predicted"/>
<evidence type="ECO:0000313" key="4">
    <source>
        <dbReference type="Proteomes" id="UP000198697"/>
    </source>
</evidence>
<evidence type="ECO:0000259" key="1">
    <source>
        <dbReference type="Pfam" id="PF04738"/>
    </source>
</evidence>
<dbReference type="NCBIfam" id="TIGR03891">
    <property type="entry name" value="thiopep_ocin"/>
    <property type="match status" value="1"/>
</dbReference>
<dbReference type="AlphaFoldDB" id="A0A1I0IP17"/>
<evidence type="ECO:0000313" key="3">
    <source>
        <dbReference type="EMBL" id="SET98879.1"/>
    </source>
</evidence>
<accession>A0A1I0IP17</accession>
<sequence length="1047" mass="117712">MLSDCNFFLLRTPALPYQTIAELTPDGLREICRSPYVQEALFVASPDLFEVFRQWYDGTLTNPKDRDRVELTVTKYVLRMSYRSTPFGLFAGVSRGELGTCTTLRLAAPEQYAKHVRLDMDYLCALALSLARDPDIRSHLMYFPNSTIYRAGDSLRLVEYRVHNKVRTHHLVSLGRTTYLEQAILAATQGATIAEIANTLVDADVTLAEAEAYVYELLDSQVLVSRLEPSITGPGYLEMIIAELTPLPACTALVGHLTTLTQSLGELSAANSTQALPLYNDIARQLRQLGVSFELGQLFQVDLRKPTILQQLNASIVDDVRKATDLLSRLNRHDESPTLIAFKDAFRTRYEEAEVPLVQVLDSELGIGYPINSTSVSDSAPLLNGLVAAAAAEPDRTYRWTAWRQRLLEAYVETRRTNAAELTLTEEMLAPFLQQAAPPLPASCYAMISLLADSAQDLDDGNYQVVFGGTDGPSAARLIGRFSYLDDQLTEQLQECLRREAAAYPEAILAEVVHINQSRMGNVVIRPQLRSYEIPIMVQAGVAAEHCILLDDLLISLRGNTVVLRSKRLQREVIPRLSTAHNYGFNTLPAYRLLCDLQQQDQMLNCRWDWGLLQDADFLPRVVIGKVILARARWLLHAVDLKALATAPDDLAFMKELRARRNLPRWVTYREGDNELPFDLNNPLALRLLKSVLRNSSSAVLEERLLPAATSVVTDGSSSFLHELIIPLHNSSFAAAPPPLPPPLVQNIPRQFAVGSEWLYLKLYCGVKTADRVVVEYLAPLAAELRAAGIIEQWFFIRYADPDHHVRVRFRGQGAFYGVVLERLHQVLEPLRHAAVLTDYYTATYTRELERYGWENIEDSEFIFWQDSEAVAGILALLDEGEAGDEIRWQIGLRGVDTFLSDVGLTLPERKNLMADLQSLFKDEFGAHAAAARKSLGYRYRQEKAKVHDALSPVAGPEDELFPVIQILEARSRAWEAPLARIRERHQRGQLAVGFQSLLASYVHMFLNRLLRSHQRQQEMVLYDFLFQAYSSRLAQQRTAAPALALN</sequence>
<protein>
    <submittedName>
        <fullName evidence="3">Thiopeptide-type bacteriocin biosynthesis domain-containing protein</fullName>
    </submittedName>
</protein>
<dbReference type="Pfam" id="PF04738">
    <property type="entry name" value="Lant_dehydr_N"/>
    <property type="match status" value="1"/>
</dbReference>
<evidence type="ECO:0000259" key="2">
    <source>
        <dbReference type="Pfam" id="PF14028"/>
    </source>
</evidence>
<name>A0A1I0IP17_9BACT</name>